<feature type="transmembrane region" description="Helical" evidence="6">
    <location>
        <begin position="298"/>
        <end position="323"/>
    </location>
</feature>
<dbReference type="Proteomes" id="UP000215215">
    <property type="component" value="Unassembled WGS sequence"/>
</dbReference>
<evidence type="ECO:0000256" key="4">
    <source>
        <dbReference type="ARBA" id="ARBA00022989"/>
    </source>
</evidence>
<feature type="transmembrane region" description="Helical" evidence="6">
    <location>
        <begin position="124"/>
        <end position="146"/>
    </location>
</feature>
<proteinExistence type="predicted"/>
<dbReference type="InterPro" id="IPR022791">
    <property type="entry name" value="L-PG_synthase/AglD"/>
</dbReference>
<feature type="transmembrane region" description="Helical" evidence="6">
    <location>
        <begin position="158"/>
        <end position="178"/>
    </location>
</feature>
<keyword evidence="3 6" id="KW-0812">Transmembrane</keyword>
<reference evidence="7 8" key="1">
    <citation type="submission" date="2017-07" db="EMBL/GenBank/DDBJ databases">
        <title>Recovery of genomes from metagenomes via a dereplication, aggregation, and scoring strategy.</title>
        <authorList>
            <person name="Sieber C.M."/>
            <person name="Probst A.J."/>
            <person name="Sharrar A."/>
            <person name="Thomas B.C."/>
            <person name="Hess M."/>
            <person name="Tringe S.G."/>
            <person name="Banfield J.F."/>
        </authorList>
    </citation>
    <scope>NUCLEOTIDE SEQUENCE [LARGE SCALE GENOMIC DNA]</scope>
    <source>
        <strain evidence="7">JGI_Cruoil_03_44_89</strain>
    </source>
</reference>
<feature type="transmembrane region" description="Helical" evidence="6">
    <location>
        <begin position="227"/>
        <end position="247"/>
    </location>
</feature>
<evidence type="ECO:0000313" key="7">
    <source>
        <dbReference type="EMBL" id="OYD17550.1"/>
    </source>
</evidence>
<comment type="subcellular location">
    <subcellularLocation>
        <location evidence="1">Cell membrane</location>
        <topology evidence="1">Multi-pass membrane protein</topology>
    </subcellularLocation>
</comment>
<keyword evidence="4 6" id="KW-1133">Transmembrane helix</keyword>
<accession>A0A235BYW6</accession>
<keyword evidence="5 6" id="KW-0472">Membrane</keyword>
<sequence>MQKLDMRLVRRMLRIFLIITVASITLLLLFTVTKDTLPSLTKINPFYLLLALITILFYIWFETLWLRILVWSVSGWMSLTGAMEFILGGSFLTLVPFGVAGVPLQMYILHRENGLSIGESGSVLLMRSLLLTLILPVVLPIVYIYYSTIFQQGFVLNISRYLLVAVGLGILILVLGSLNTDRTRGFLYRFAKSKKARGIVDRVTKEIFNMKSTLRQFFVRGKWKLPLAFLVACVSRACFFFLPYPILRGIGLSPPVLQTMITQIILSYLLLFAPTPGASGIAEGGGFLLFKPLCPEHLLGIFIVLWRFFSYYLLVILGGILLARMVSVDKLGMEEAEKSLLDAD</sequence>
<feature type="transmembrane region" description="Helical" evidence="6">
    <location>
        <begin position="12"/>
        <end position="33"/>
    </location>
</feature>
<name>A0A235BYW6_UNCW3</name>
<dbReference type="Pfam" id="PF03706">
    <property type="entry name" value="LPG_synthase_TM"/>
    <property type="match status" value="1"/>
</dbReference>
<gene>
    <name evidence="7" type="ORF">CH333_00555</name>
</gene>
<dbReference type="EMBL" id="NOZQ01000005">
    <property type="protein sequence ID" value="OYD17550.1"/>
    <property type="molecule type" value="Genomic_DNA"/>
</dbReference>
<dbReference type="GO" id="GO:0005886">
    <property type="term" value="C:plasma membrane"/>
    <property type="evidence" value="ECO:0007669"/>
    <property type="project" value="UniProtKB-SubCell"/>
</dbReference>
<dbReference type="NCBIfam" id="TIGR00374">
    <property type="entry name" value="flippase-like domain"/>
    <property type="match status" value="1"/>
</dbReference>
<evidence type="ECO:0000256" key="6">
    <source>
        <dbReference type="SAM" id="Phobius"/>
    </source>
</evidence>
<evidence type="ECO:0000256" key="3">
    <source>
        <dbReference type="ARBA" id="ARBA00022692"/>
    </source>
</evidence>
<evidence type="ECO:0000256" key="1">
    <source>
        <dbReference type="ARBA" id="ARBA00004651"/>
    </source>
</evidence>
<evidence type="ECO:0008006" key="9">
    <source>
        <dbReference type="Google" id="ProtNLM"/>
    </source>
</evidence>
<feature type="transmembrane region" description="Helical" evidence="6">
    <location>
        <begin position="82"/>
        <end position="104"/>
    </location>
</feature>
<evidence type="ECO:0000313" key="8">
    <source>
        <dbReference type="Proteomes" id="UP000215215"/>
    </source>
</evidence>
<comment type="caution">
    <text evidence="7">The sequence shown here is derived from an EMBL/GenBank/DDBJ whole genome shotgun (WGS) entry which is preliminary data.</text>
</comment>
<evidence type="ECO:0000256" key="2">
    <source>
        <dbReference type="ARBA" id="ARBA00022475"/>
    </source>
</evidence>
<keyword evidence="2" id="KW-1003">Cell membrane</keyword>
<dbReference type="PANTHER" id="PTHR37693:SF1">
    <property type="entry name" value="INTEGRAL MEMBRANE PROTEIN"/>
    <property type="match status" value="1"/>
</dbReference>
<protein>
    <recommendedName>
        <fullName evidence="9">TIGR00374 family protein</fullName>
    </recommendedName>
</protein>
<dbReference type="AlphaFoldDB" id="A0A235BYW6"/>
<evidence type="ECO:0000256" key="5">
    <source>
        <dbReference type="ARBA" id="ARBA00023136"/>
    </source>
</evidence>
<organism evidence="7 8">
    <name type="scientific">candidate division WOR-3 bacterium JGI_Cruoil_03_44_89</name>
    <dbReference type="NCBI Taxonomy" id="1973748"/>
    <lineage>
        <taxon>Bacteria</taxon>
        <taxon>Bacteria division WOR-3</taxon>
    </lineage>
</organism>
<dbReference type="PANTHER" id="PTHR37693">
    <property type="entry name" value="PHOSPHATIDYLGLYCEROL LYSYLTRANSFERASE"/>
    <property type="match status" value="1"/>
</dbReference>
<feature type="transmembrane region" description="Helical" evidence="6">
    <location>
        <begin position="45"/>
        <end position="70"/>
    </location>
</feature>